<dbReference type="Pfam" id="PF05163">
    <property type="entry name" value="DinB"/>
    <property type="match status" value="1"/>
</dbReference>
<dbReference type="Proteomes" id="UP000321306">
    <property type="component" value="Unassembled WGS sequence"/>
</dbReference>
<accession>A0A511N7A1</accession>
<comment type="similarity">
    <text evidence="1">Belongs to the DinB family.</text>
</comment>
<feature type="binding site" evidence="3">
    <location>
        <position position="131"/>
    </location>
    <ligand>
        <name>a divalent metal cation</name>
        <dbReference type="ChEBI" id="CHEBI:60240"/>
    </ligand>
</feature>
<dbReference type="InterPro" id="IPR007837">
    <property type="entry name" value="DinB"/>
</dbReference>
<dbReference type="AlphaFoldDB" id="A0A511N7A1"/>
<name>A0A511N7A1_DEIC1</name>
<dbReference type="PANTHER" id="PTHR37302:SF3">
    <property type="entry name" value="DAMAGE-INDUCIBLE PROTEIN DINB"/>
    <property type="match status" value="1"/>
</dbReference>
<feature type="binding site" evidence="3">
    <location>
        <position position="49"/>
    </location>
    <ligand>
        <name>a divalent metal cation</name>
        <dbReference type="ChEBI" id="CHEBI:60240"/>
    </ligand>
</feature>
<feature type="binding site" evidence="3">
    <location>
        <position position="127"/>
    </location>
    <ligand>
        <name>a divalent metal cation</name>
        <dbReference type="ChEBI" id="CHEBI:60240"/>
    </ligand>
</feature>
<dbReference type="InterPro" id="IPR034660">
    <property type="entry name" value="DinB/YfiT-like"/>
</dbReference>
<keyword evidence="5" id="KW-1185">Reference proteome</keyword>
<evidence type="ECO:0000256" key="2">
    <source>
        <dbReference type="ARBA" id="ARBA00022723"/>
    </source>
</evidence>
<evidence type="ECO:0000256" key="1">
    <source>
        <dbReference type="ARBA" id="ARBA00008635"/>
    </source>
</evidence>
<dbReference type="RefSeq" id="WP_146887341.1">
    <property type="nucleotide sequence ID" value="NZ_BJXB01000020.1"/>
</dbReference>
<dbReference type="PANTHER" id="PTHR37302">
    <property type="entry name" value="SLR1116 PROTEIN"/>
    <property type="match status" value="1"/>
</dbReference>
<evidence type="ECO:0000313" key="5">
    <source>
        <dbReference type="Proteomes" id="UP000321306"/>
    </source>
</evidence>
<dbReference type="Gene3D" id="1.20.120.450">
    <property type="entry name" value="dinb family like domain"/>
    <property type="match status" value="1"/>
</dbReference>
<evidence type="ECO:0000256" key="3">
    <source>
        <dbReference type="PIRSR" id="PIRSR607837-1"/>
    </source>
</evidence>
<dbReference type="EMBL" id="BJXB01000020">
    <property type="protein sequence ID" value="GEM48336.1"/>
    <property type="molecule type" value="Genomic_DNA"/>
</dbReference>
<dbReference type="SUPFAM" id="SSF109854">
    <property type="entry name" value="DinB/YfiT-like putative metalloenzymes"/>
    <property type="match status" value="1"/>
</dbReference>
<reference evidence="4 5" key="1">
    <citation type="submission" date="2019-07" db="EMBL/GenBank/DDBJ databases">
        <title>Whole genome shotgun sequence of Deinococcus cellulosilyticus NBRC 106333.</title>
        <authorList>
            <person name="Hosoyama A."/>
            <person name="Uohara A."/>
            <person name="Ohji S."/>
            <person name="Ichikawa N."/>
        </authorList>
    </citation>
    <scope>NUCLEOTIDE SEQUENCE [LARGE SCALE GENOMIC DNA]</scope>
    <source>
        <strain evidence="4 5">NBRC 106333</strain>
    </source>
</reference>
<dbReference type="OrthoDB" id="118635at2"/>
<dbReference type="GO" id="GO:0046872">
    <property type="term" value="F:metal ion binding"/>
    <property type="evidence" value="ECO:0007669"/>
    <property type="project" value="UniProtKB-KW"/>
</dbReference>
<proteinExistence type="inferred from homology"/>
<organism evidence="4 5">
    <name type="scientific">Deinococcus cellulosilyticus (strain DSM 18568 / NBRC 106333 / KACC 11606 / 5516J-15)</name>
    <dbReference type="NCBI Taxonomy" id="1223518"/>
    <lineage>
        <taxon>Bacteria</taxon>
        <taxon>Thermotogati</taxon>
        <taxon>Deinococcota</taxon>
        <taxon>Deinococci</taxon>
        <taxon>Deinococcales</taxon>
        <taxon>Deinococcaceae</taxon>
        <taxon>Deinococcus</taxon>
    </lineage>
</organism>
<protein>
    <submittedName>
        <fullName evidence="4">DNA damage-inducible protein DinB</fullName>
    </submittedName>
</protein>
<evidence type="ECO:0000313" key="4">
    <source>
        <dbReference type="EMBL" id="GEM48336.1"/>
    </source>
</evidence>
<gene>
    <name evidence="4" type="ORF">DC3_39710</name>
</gene>
<sequence length="157" mass="17708">MQIDLNDFYRRVKDTRAIVLNWLDTLPEGVFTREHPDFAFGSLCGIYSHIAKCYLVWVGNVGLGLPRPNLQVTSVAELREVFAQVDQVVQQALERFEGQDGPIHWTDASGEPCTFSRHWLILHPITHEFHHKGQALALARILGHPHPGNPDTDLVAP</sequence>
<comment type="caution">
    <text evidence="4">The sequence shown here is derived from an EMBL/GenBank/DDBJ whole genome shotgun (WGS) entry which is preliminary data.</text>
</comment>
<keyword evidence="2 3" id="KW-0479">Metal-binding</keyword>